<evidence type="ECO:0000313" key="2">
    <source>
        <dbReference type="Proteomes" id="UP001234581"/>
    </source>
</evidence>
<keyword evidence="2" id="KW-1185">Reference proteome</keyword>
<sequence>MATIAKIHTYGIKMDYHKGRSDTGGIYHLELATNNYDDGFMAHGGTKAQLQASLYVDMASHWRHVHQNRLSRWLSCYNLASSSSSNSMA</sequence>
<organism evidence="1 2">
    <name type="scientific">Lichtheimia ornata</name>
    <dbReference type="NCBI Taxonomy" id="688661"/>
    <lineage>
        <taxon>Eukaryota</taxon>
        <taxon>Fungi</taxon>
        <taxon>Fungi incertae sedis</taxon>
        <taxon>Mucoromycota</taxon>
        <taxon>Mucoromycotina</taxon>
        <taxon>Mucoromycetes</taxon>
        <taxon>Mucorales</taxon>
        <taxon>Lichtheimiaceae</taxon>
        <taxon>Lichtheimia</taxon>
    </lineage>
</organism>
<gene>
    <name evidence="1" type="ORF">O0I10_011991</name>
</gene>
<name>A0AAD7XPZ0_9FUNG</name>
<reference evidence="1 2" key="1">
    <citation type="submission" date="2023-03" db="EMBL/GenBank/DDBJ databases">
        <title>Genome sequence of Lichtheimia ornata CBS 291.66.</title>
        <authorList>
            <person name="Mohabir J.T."/>
            <person name="Shea T.P."/>
            <person name="Kurbessoian T."/>
            <person name="Berby B."/>
            <person name="Fontaine J."/>
            <person name="Livny J."/>
            <person name="Gnirke A."/>
            <person name="Stajich J.E."/>
            <person name="Cuomo C.A."/>
        </authorList>
    </citation>
    <scope>NUCLEOTIDE SEQUENCE [LARGE SCALE GENOMIC DNA]</scope>
    <source>
        <strain evidence="1">CBS 291.66</strain>
    </source>
</reference>
<dbReference type="Proteomes" id="UP001234581">
    <property type="component" value="Unassembled WGS sequence"/>
</dbReference>
<dbReference type="GeneID" id="83219381"/>
<protein>
    <submittedName>
        <fullName evidence="1">Uncharacterized protein</fullName>
    </submittedName>
</protein>
<comment type="caution">
    <text evidence="1">The sequence shown here is derived from an EMBL/GenBank/DDBJ whole genome shotgun (WGS) entry which is preliminary data.</text>
</comment>
<accession>A0AAD7XPZ0</accession>
<proteinExistence type="predicted"/>
<dbReference type="EMBL" id="JARTCD010000107">
    <property type="protein sequence ID" value="KAJ8652369.1"/>
    <property type="molecule type" value="Genomic_DNA"/>
</dbReference>
<dbReference type="AlphaFoldDB" id="A0AAD7XPZ0"/>
<dbReference type="RefSeq" id="XP_058337283.1">
    <property type="nucleotide sequence ID" value="XM_058491941.1"/>
</dbReference>
<evidence type="ECO:0000313" key="1">
    <source>
        <dbReference type="EMBL" id="KAJ8652369.1"/>
    </source>
</evidence>